<evidence type="ECO:0000256" key="1">
    <source>
        <dbReference type="ARBA" id="ARBA00004477"/>
    </source>
</evidence>
<evidence type="ECO:0000256" key="4">
    <source>
        <dbReference type="ARBA" id="ARBA00022824"/>
    </source>
</evidence>
<dbReference type="GO" id="GO:0009734">
    <property type="term" value="P:auxin-activated signaling pathway"/>
    <property type="evidence" value="ECO:0007669"/>
    <property type="project" value="UniProtKB-KW"/>
</dbReference>
<organism evidence="11 12">
    <name type="scientific">Lactuca saligna</name>
    <name type="common">Willowleaf lettuce</name>
    <dbReference type="NCBI Taxonomy" id="75948"/>
    <lineage>
        <taxon>Eukaryota</taxon>
        <taxon>Viridiplantae</taxon>
        <taxon>Streptophyta</taxon>
        <taxon>Embryophyta</taxon>
        <taxon>Tracheophyta</taxon>
        <taxon>Spermatophyta</taxon>
        <taxon>Magnoliopsida</taxon>
        <taxon>eudicotyledons</taxon>
        <taxon>Gunneridae</taxon>
        <taxon>Pentapetalae</taxon>
        <taxon>asterids</taxon>
        <taxon>campanulids</taxon>
        <taxon>Asterales</taxon>
        <taxon>Asteraceae</taxon>
        <taxon>Cichorioideae</taxon>
        <taxon>Cichorieae</taxon>
        <taxon>Lactucinae</taxon>
        <taxon>Lactuca</taxon>
    </lineage>
</organism>
<comment type="subcellular location">
    <subcellularLocation>
        <location evidence="1">Endoplasmic reticulum membrane</location>
        <topology evidence="1">Multi-pass membrane protein</topology>
    </subcellularLocation>
</comment>
<evidence type="ECO:0000256" key="3">
    <source>
        <dbReference type="ARBA" id="ARBA00022692"/>
    </source>
</evidence>
<evidence type="ECO:0008006" key="13">
    <source>
        <dbReference type="Google" id="ProtNLM"/>
    </source>
</evidence>
<dbReference type="EMBL" id="OX465078">
    <property type="protein sequence ID" value="CAI9272180.1"/>
    <property type="molecule type" value="Genomic_DNA"/>
</dbReference>
<dbReference type="GO" id="GO:0080162">
    <property type="term" value="P:endoplasmic reticulum to cytosol auxin transport"/>
    <property type="evidence" value="ECO:0007669"/>
    <property type="project" value="InterPro"/>
</dbReference>
<dbReference type="GO" id="GO:0005789">
    <property type="term" value="C:endoplasmic reticulum membrane"/>
    <property type="evidence" value="ECO:0007669"/>
    <property type="project" value="UniProtKB-SubCell"/>
</dbReference>
<keyword evidence="12" id="KW-1185">Reference proteome</keyword>
<evidence type="ECO:0000313" key="11">
    <source>
        <dbReference type="EMBL" id="CAI9272180.1"/>
    </source>
</evidence>
<feature type="transmembrane region" description="Helical" evidence="10">
    <location>
        <begin position="370"/>
        <end position="399"/>
    </location>
</feature>
<gene>
    <name evidence="11" type="ORF">LSALG_LOCUS12423</name>
</gene>
<dbReference type="InterPro" id="IPR045033">
    <property type="entry name" value="PILS1/3/4/5/7"/>
</dbReference>
<feature type="transmembrane region" description="Helical" evidence="10">
    <location>
        <begin position="441"/>
        <end position="462"/>
    </location>
</feature>
<feature type="transmembrane region" description="Helical" evidence="10">
    <location>
        <begin position="338"/>
        <end position="358"/>
    </location>
</feature>
<feature type="transmembrane region" description="Helical" evidence="10">
    <location>
        <begin position="175"/>
        <end position="196"/>
    </location>
</feature>
<dbReference type="AlphaFoldDB" id="A0AA35VI73"/>
<evidence type="ECO:0000256" key="2">
    <source>
        <dbReference type="ARBA" id="ARBA00022448"/>
    </source>
</evidence>
<accession>A0AA35VI73</accession>
<keyword evidence="5 10" id="KW-1133">Transmembrane helix</keyword>
<evidence type="ECO:0000256" key="8">
    <source>
        <dbReference type="ARBA" id="ARBA00025100"/>
    </source>
</evidence>
<evidence type="ECO:0000256" key="7">
    <source>
        <dbReference type="ARBA" id="ARBA00023294"/>
    </source>
</evidence>
<feature type="transmembrane region" description="Helical" evidence="10">
    <location>
        <begin position="216"/>
        <end position="237"/>
    </location>
</feature>
<evidence type="ECO:0000256" key="9">
    <source>
        <dbReference type="ARBA" id="ARBA00025752"/>
    </source>
</evidence>
<dbReference type="PANTHER" id="PTHR31651">
    <property type="match status" value="1"/>
</dbReference>
<comment type="similarity">
    <text evidence="9">Belongs to the auxin efflux carrier (TC 2.A.69.2) family.</text>
</comment>
<feature type="transmembrane region" description="Helical" evidence="10">
    <location>
        <begin position="142"/>
        <end position="163"/>
    </location>
</feature>
<evidence type="ECO:0000256" key="6">
    <source>
        <dbReference type="ARBA" id="ARBA00023136"/>
    </source>
</evidence>
<dbReference type="Pfam" id="PF03547">
    <property type="entry name" value="Mem_trans"/>
    <property type="match status" value="1"/>
</dbReference>
<dbReference type="InterPro" id="IPR004776">
    <property type="entry name" value="Mem_transp_PIN-like"/>
</dbReference>
<keyword evidence="3 10" id="KW-0812">Transmembrane</keyword>
<evidence type="ECO:0000313" key="12">
    <source>
        <dbReference type="Proteomes" id="UP001177003"/>
    </source>
</evidence>
<keyword evidence="2" id="KW-0813">Transport</keyword>
<feature type="transmembrane region" description="Helical" evidence="10">
    <location>
        <begin position="300"/>
        <end position="318"/>
    </location>
</feature>
<evidence type="ECO:0000256" key="10">
    <source>
        <dbReference type="SAM" id="Phobius"/>
    </source>
</evidence>
<dbReference type="PANTHER" id="PTHR31651:SF25">
    <property type="entry name" value="AUXIN EFFLUX CARRIER-RELATED"/>
    <property type="match status" value="1"/>
</dbReference>
<reference evidence="11" key="1">
    <citation type="submission" date="2023-04" db="EMBL/GenBank/DDBJ databases">
        <authorList>
            <person name="Vijverberg K."/>
            <person name="Xiong W."/>
            <person name="Schranz E."/>
        </authorList>
    </citation>
    <scope>NUCLEOTIDE SEQUENCE</scope>
</reference>
<comment type="function">
    <text evidence="8">Involved in cellular auxin homeostasis by regulating auxin metabolism. Regulates intracellular auxin accumulation at the endoplasmic reticulum and thus auxin availability for nuclear auxin signaling.</text>
</comment>
<proteinExistence type="inferred from homology"/>
<name>A0AA35VI73_LACSI</name>
<keyword evidence="4" id="KW-0256">Endoplasmic reticulum</keyword>
<feature type="transmembrane region" description="Helical" evidence="10">
    <location>
        <begin position="71"/>
        <end position="98"/>
    </location>
</feature>
<feature type="transmembrane region" description="Helical" evidence="10">
    <location>
        <begin position="405"/>
        <end position="429"/>
    </location>
</feature>
<sequence>MTSVNISVIFASIDGGIQLGDEVRSALDFQATKREIGDEVRFYVAHRWKDGCPKKWQWRSRETKRRIDGMGFLDLFSAASTPILKVLIITALGSILALDSVDILGQTARKHVNNGVFFVSNPALVASNLAQTITLESIISMWFMPVNILITFILGAALGWLLLIITRPPEHLKGLILGTCSAGNLGNLLLIIVPAVCKEKGSPFGDPDVCHGYAMAYASLSMAMGSLFVWTFVYNLLRVFSQDSSNNVVTETVTEQEDLSESLIPLSSSTFNIKKKTKVMLYTVKQHLGNFSRRINLKSLLAPSTTAAIVGLVVGMVGPMRRLLIGTDAPLHVIQDSASLVGDAAIPTMTLILGANLLRGLKGSSRVSLPIVFGIVAVRLVLLPLVGILIVKGAIYLGLVHPDPLYVYVLLLQFAVPPSMNIGTITQLFGAGESECSVIMMWSYGLASVSLTVWSMFFMWLVA</sequence>
<dbReference type="Proteomes" id="UP001177003">
    <property type="component" value="Chromosome 2"/>
</dbReference>
<evidence type="ECO:0000256" key="5">
    <source>
        <dbReference type="ARBA" id="ARBA00022989"/>
    </source>
</evidence>
<keyword evidence="7" id="KW-0927">Auxin signaling pathway</keyword>
<protein>
    <recommendedName>
        <fullName evidence="13">Auxin efflux carrier component</fullName>
    </recommendedName>
</protein>
<keyword evidence="6 10" id="KW-0472">Membrane</keyword>